<proteinExistence type="predicted"/>
<evidence type="ECO:0000313" key="2">
    <source>
        <dbReference type="Proteomes" id="UP001560296"/>
    </source>
</evidence>
<keyword evidence="2" id="KW-1185">Reference proteome</keyword>
<reference evidence="1 2" key="1">
    <citation type="submission" date="2024-07" db="EMBL/GenBank/DDBJ databases">
        <authorList>
            <person name="Li M."/>
        </authorList>
    </citation>
    <scope>NUCLEOTIDE SEQUENCE [LARGE SCALE GENOMIC DNA]</scope>
    <source>
        <strain evidence="1 2">25A3E</strain>
    </source>
</reference>
<protein>
    <submittedName>
        <fullName evidence="1">Uncharacterized protein</fullName>
    </submittedName>
</protein>
<dbReference type="Proteomes" id="UP001560296">
    <property type="component" value="Unassembled WGS sequence"/>
</dbReference>
<name>A0ABV3YSF0_9PSED</name>
<gene>
    <name evidence="1" type="ORF">AB5S05_09250</name>
</gene>
<organism evidence="1 2">
    <name type="scientific">Pseudomonas zhanjiangensis</name>
    <dbReference type="NCBI Taxonomy" id="3239015"/>
    <lineage>
        <taxon>Bacteria</taxon>
        <taxon>Pseudomonadati</taxon>
        <taxon>Pseudomonadota</taxon>
        <taxon>Gammaproteobacteria</taxon>
        <taxon>Pseudomonadales</taxon>
        <taxon>Pseudomonadaceae</taxon>
        <taxon>Pseudomonas</taxon>
    </lineage>
</organism>
<evidence type="ECO:0000313" key="1">
    <source>
        <dbReference type="EMBL" id="MEX6502246.1"/>
    </source>
</evidence>
<accession>A0ABV3YSF0</accession>
<sequence>MAVAHWRAGRQCVRIKLAQVQSVGALVQQIRPIAGMVRQISQATARQRQAAEELMHGIHGEPEGNMRRLRGISDSSARQAAMVGEQQALCSRYLT</sequence>
<dbReference type="RefSeq" id="WP_369287211.1">
    <property type="nucleotide sequence ID" value="NZ_JBFTEG010000005.1"/>
</dbReference>
<comment type="caution">
    <text evidence="1">The sequence shown here is derived from an EMBL/GenBank/DDBJ whole genome shotgun (WGS) entry which is preliminary data.</text>
</comment>
<dbReference type="EMBL" id="JBFTEG010000005">
    <property type="protein sequence ID" value="MEX6502246.1"/>
    <property type="molecule type" value="Genomic_DNA"/>
</dbReference>